<gene>
    <name evidence="7" type="ORF">LTR62_003182</name>
</gene>
<sequence length="940" mass="101765">MSEDPEEWARLPLTEQFQHKNWKARKAGYEAAAKEFKTVQPSDPIVREFIIESSLWKTAVADSNVAAQQDALSAYNAFLDVAGAEGARKTRSVTIQGVVEKGLTGRPVAKASAIESLMLLIEVDKPDPVIEELLPFLSHKQPKIIAATLSALTGIYHAYGCKAVEPKPVIKLLPKVFGHADKNVRAEAQNLTVEFYRWLREAMKPLFWGELKDVQQKDLEKLFEPVKAEPQPKQERLLRSQQAAKEQAEEAGEVGEADAGEEDEEAGEIDLEPEYEAVDVLAKVPKDLNDRLASTKWKDRKDVLDEVFAAVNVPAMQDGSFDDIIRGCAKSMKDANIAVVAVAANCVECIAKGLRKSFTKYRGTILGAMLERFKEKKATVTDAISAACDAVFLATGLGEVSADVLEQLKSKNPQVKEQTAKFLIRSLKSAREAPSLEQTKEFAEGGKKLLTESVATLRDAGAEILGVLWKIMGDRNMLNQLEGLEELKKTKIKEFSDAAEVRAKWKPKVAAPAPKAALASATGRKPAPGTKRPAPKKAAPPRPNTPPEIMDDAPLQPRPTSRPAPAKGSAGLRPPGGLKAPGSGLQRPGTGLKAPAASSSPKRQLAPLEDISAPARATAGRGLAGRPLQAKPAAPSSPPPPTRQESAGSSALRDMERAELYDLREEVDLLRQQRMDLRGDKMRLTTQIAELQNQNAQLIEDHTRDVLLIKAKETQLVRARSDAESQEERGNSLGREVERLKREMSRLGRAAHASSPSVAEISAEYGRPAYGANRTYTAPPRHQYASDSGVYANSGDPATDGFGAEKENIPDYNDVLSPAAPNNADPNSGVIRTKAMPPPAHPSSYSQQQQQRHRPLSNGSSSAGLGAHTGSTPRDSHDSDGYKSRNISGGSSGAQSGIGAEGRQSQSEGVESWRRAAEVTQNLKARIEMMKARQNIGRGQ</sequence>
<comment type="caution">
    <text evidence="7">The sequence shown here is derived from an EMBL/GenBank/DDBJ whole genome shotgun (WGS) entry which is preliminary data.</text>
</comment>
<feature type="compositionally biased region" description="Low complexity" evidence="5">
    <location>
        <begin position="842"/>
        <end position="866"/>
    </location>
</feature>
<feature type="compositionally biased region" description="Basic and acidic residues" evidence="5">
    <location>
        <begin position="225"/>
        <end position="238"/>
    </location>
</feature>
<dbReference type="GO" id="GO:0030951">
    <property type="term" value="P:establishment or maintenance of microtubule cytoskeleton polarity"/>
    <property type="evidence" value="ECO:0007669"/>
    <property type="project" value="InterPro"/>
</dbReference>
<accession>A0AAN7TJ00</accession>
<dbReference type="InterPro" id="IPR048491">
    <property type="entry name" value="XMAP215_CLASP_TOG"/>
</dbReference>
<keyword evidence="3" id="KW-0206">Cytoskeleton</keyword>
<dbReference type="GO" id="GO:0000022">
    <property type="term" value="P:mitotic spindle elongation"/>
    <property type="evidence" value="ECO:0007669"/>
    <property type="project" value="UniProtKB-ARBA"/>
</dbReference>
<feature type="domain" description="TOG" evidence="6">
    <location>
        <begin position="273"/>
        <end position="504"/>
    </location>
</feature>
<feature type="region of interest" description="Disordered" evidence="5">
    <location>
        <begin position="506"/>
        <end position="652"/>
    </location>
</feature>
<dbReference type="GO" id="GO:1990571">
    <property type="term" value="P:meiotic centromere clustering"/>
    <property type="evidence" value="ECO:0007669"/>
    <property type="project" value="UniProtKB-ARBA"/>
</dbReference>
<dbReference type="InterPro" id="IPR048492">
    <property type="entry name" value="Stu2_CTS"/>
</dbReference>
<dbReference type="EMBL" id="JAVRRL010000021">
    <property type="protein sequence ID" value="KAK5113798.1"/>
    <property type="molecule type" value="Genomic_DNA"/>
</dbReference>
<dbReference type="GO" id="GO:1990498">
    <property type="term" value="C:mitotic spindle microtubule"/>
    <property type="evidence" value="ECO:0007669"/>
    <property type="project" value="UniProtKB-ARBA"/>
</dbReference>
<dbReference type="GO" id="GO:0051010">
    <property type="term" value="F:microtubule plus-end binding"/>
    <property type="evidence" value="ECO:0007669"/>
    <property type="project" value="InterPro"/>
</dbReference>
<dbReference type="PANTHER" id="PTHR12609">
    <property type="entry name" value="MICROTUBULE ASSOCIATED PROTEIN XMAP215"/>
    <property type="match status" value="1"/>
</dbReference>
<dbReference type="Pfam" id="PF21042">
    <property type="entry name" value="Stu2_CTS"/>
    <property type="match status" value="1"/>
</dbReference>
<feature type="region of interest" description="Disordered" evidence="5">
    <location>
        <begin position="773"/>
        <end position="916"/>
    </location>
</feature>
<evidence type="ECO:0000313" key="7">
    <source>
        <dbReference type="EMBL" id="KAK5113798.1"/>
    </source>
</evidence>
<comment type="subcellular location">
    <subcellularLocation>
        <location evidence="1">Cytoplasm</location>
        <location evidence="1">Cytoskeleton</location>
        <location evidence="1">Microtubule organizing center</location>
        <location evidence="1">Spindle pole body</location>
    </subcellularLocation>
</comment>
<dbReference type="GO" id="GO:0046785">
    <property type="term" value="P:microtubule polymerization"/>
    <property type="evidence" value="ECO:0007669"/>
    <property type="project" value="InterPro"/>
</dbReference>
<protein>
    <recommendedName>
        <fullName evidence="6">TOG domain-containing protein</fullName>
    </recommendedName>
</protein>
<dbReference type="GO" id="GO:0044732">
    <property type="term" value="C:mitotic spindle pole body"/>
    <property type="evidence" value="ECO:0007669"/>
    <property type="project" value="UniProtKB-ARBA"/>
</dbReference>
<dbReference type="SUPFAM" id="SSF48371">
    <property type="entry name" value="ARM repeat"/>
    <property type="match status" value="1"/>
</dbReference>
<keyword evidence="2" id="KW-0963">Cytoplasm</keyword>
<dbReference type="GO" id="GO:0061863">
    <property type="term" value="F:microtubule plus end polymerase"/>
    <property type="evidence" value="ECO:0007669"/>
    <property type="project" value="InterPro"/>
</dbReference>
<dbReference type="GO" id="GO:0099070">
    <property type="term" value="C:static microtubule bundle"/>
    <property type="evidence" value="ECO:0007669"/>
    <property type="project" value="UniProtKB-ARBA"/>
</dbReference>
<dbReference type="GO" id="GO:0051315">
    <property type="term" value="P:attachment of mitotic spindle microtubules to kinetochore"/>
    <property type="evidence" value="ECO:0007669"/>
    <property type="project" value="UniProtKB-ARBA"/>
</dbReference>
<name>A0AAN7TJ00_9PEZI</name>
<evidence type="ECO:0000313" key="8">
    <source>
        <dbReference type="Proteomes" id="UP001310890"/>
    </source>
</evidence>
<dbReference type="AlphaFoldDB" id="A0AAN7TJ00"/>
<feature type="compositionally biased region" description="Acidic residues" evidence="5">
    <location>
        <begin position="249"/>
        <end position="269"/>
    </location>
</feature>
<evidence type="ECO:0000256" key="3">
    <source>
        <dbReference type="ARBA" id="ARBA00023212"/>
    </source>
</evidence>
<evidence type="ECO:0000256" key="2">
    <source>
        <dbReference type="ARBA" id="ARBA00022490"/>
    </source>
</evidence>
<evidence type="ECO:0000256" key="5">
    <source>
        <dbReference type="SAM" id="MobiDB-lite"/>
    </source>
</evidence>
<dbReference type="Pfam" id="PF21041">
    <property type="entry name" value="XMAP215_CLASP_TOG"/>
    <property type="match status" value="2"/>
</dbReference>
<feature type="coiled-coil region" evidence="4">
    <location>
        <begin position="653"/>
        <end position="743"/>
    </location>
</feature>
<evidence type="ECO:0000259" key="6">
    <source>
        <dbReference type="SMART" id="SM01349"/>
    </source>
</evidence>
<dbReference type="InterPro" id="IPR016024">
    <property type="entry name" value="ARM-type_fold"/>
</dbReference>
<dbReference type="Proteomes" id="UP001310890">
    <property type="component" value="Unassembled WGS sequence"/>
</dbReference>
<feature type="region of interest" description="Disordered" evidence="5">
    <location>
        <begin position="225"/>
        <end position="269"/>
    </location>
</feature>
<feature type="compositionally biased region" description="Low complexity" evidence="5">
    <location>
        <begin position="508"/>
        <end position="532"/>
    </location>
</feature>
<dbReference type="InterPro" id="IPR011989">
    <property type="entry name" value="ARM-like"/>
</dbReference>
<dbReference type="FunFam" id="1.25.10.10:FF:000282">
    <property type="entry name" value="Spindle pole body component"/>
    <property type="match status" value="1"/>
</dbReference>
<dbReference type="GO" id="GO:0000776">
    <property type="term" value="C:kinetochore"/>
    <property type="evidence" value="ECO:0007669"/>
    <property type="project" value="UniProtKB-ARBA"/>
</dbReference>
<dbReference type="SMART" id="SM01349">
    <property type="entry name" value="TOG"/>
    <property type="match status" value="2"/>
</dbReference>
<feature type="compositionally biased region" description="Low complexity" evidence="5">
    <location>
        <begin position="613"/>
        <end position="634"/>
    </location>
</feature>
<feature type="domain" description="TOG" evidence="6">
    <location>
        <begin position="1"/>
        <end position="232"/>
    </location>
</feature>
<reference evidence="7" key="1">
    <citation type="submission" date="2023-08" db="EMBL/GenBank/DDBJ databases">
        <title>Black Yeasts Isolated from many extreme environments.</title>
        <authorList>
            <person name="Coleine C."/>
            <person name="Stajich J.E."/>
            <person name="Selbmann L."/>
        </authorList>
    </citation>
    <scope>NUCLEOTIDE SEQUENCE</scope>
    <source>
        <strain evidence="7">CCFEE 5401</strain>
    </source>
</reference>
<dbReference type="InterPro" id="IPR034085">
    <property type="entry name" value="TOG"/>
</dbReference>
<evidence type="ECO:0000256" key="1">
    <source>
        <dbReference type="ARBA" id="ARBA00004317"/>
    </source>
</evidence>
<dbReference type="GO" id="GO:0005881">
    <property type="term" value="C:cytoplasmic microtubule"/>
    <property type="evidence" value="ECO:0007669"/>
    <property type="project" value="UniProtKB-ARBA"/>
</dbReference>
<organism evidence="7 8">
    <name type="scientific">Meristemomyces frigidus</name>
    <dbReference type="NCBI Taxonomy" id="1508187"/>
    <lineage>
        <taxon>Eukaryota</taxon>
        <taxon>Fungi</taxon>
        <taxon>Dikarya</taxon>
        <taxon>Ascomycota</taxon>
        <taxon>Pezizomycotina</taxon>
        <taxon>Dothideomycetes</taxon>
        <taxon>Dothideomycetidae</taxon>
        <taxon>Mycosphaerellales</taxon>
        <taxon>Teratosphaeriaceae</taxon>
        <taxon>Meristemomyces</taxon>
    </lineage>
</organism>
<keyword evidence="4" id="KW-0175">Coiled coil</keyword>
<evidence type="ECO:0000256" key="4">
    <source>
        <dbReference type="SAM" id="Coils"/>
    </source>
</evidence>
<dbReference type="FunFam" id="1.25.10.10:FF:000019">
    <property type="entry name" value="Cytoskeleton-associated protein 5"/>
    <property type="match status" value="1"/>
</dbReference>
<dbReference type="Gene3D" id="1.25.10.10">
    <property type="entry name" value="Leucine-rich Repeat Variant"/>
    <property type="match status" value="2"/>
</dbReference>
<proteinExistence type="predicted"/>
<dbReference type="InterPro" id="IPR045110">
    <property type="entry name" value="XMAP215"/>
</dbReference>
<feature type="compositionally biased region" description="Low complexity" evidence="5">
    <location>
        <begin position="887"/>
        <end position="902"/>
    </location>
</feature>
<feature type="compositionally biased region" description="Basic and acidic residues" evidence="5">
    <location>
        <begin position="874"/>
        <end position="883"/>
    </location>
</feature>